<sequence>MGGIVVRECDGCNGLWVPGEYFDELVRRMIEARRKQGPLFTDGTHKKTAFQSKIVYRKCPECQLGMHRKNFARKSGIIVDWCGNHGTWLDADELESIAAFVLAGKLENQTSNVPMQSWQQPANAKRMEVIYQTEALMAAERKRLEQQRTGNQSDIDANMSEGLSLTGLIRWLLN</sequence>
<dbReference type="EMBL" id="AZHW01000924">
    <property type="protein sequence ID" value="ETW95383.1"/>
    <property type="molecule type" value="Genomic_DNA"/>
</dbReference>
<evidence type="ECO:0000313" key="1">
    <source>
        <dbReference type="EMBL" id="ETW95383.1"/>
    </source>
</evidence>
<proteinExistence type="predicted"/>
<dbReference type="Proteomes" id="UP000019141">
    <property type="component" value="Unassembled WGS sequence"/>
</dbReference>
<dbReference type="AlphaFoldDB" id="W4LBD1"/>
<reference evidence="1 2" key="1">
    <citation type="journal article" date="2014" name="Nature">
        <title>An environmental bacterial taxon with a large and distinct metabolic repertoire.</title>
        <authorList>
            <person name="Wilson M.C."/>
            <person name="Mori T."/>
            <person name="Ruckert C."/>
            <person name="Uria A.R."/>
            <person name="Helf M.J."/>
            <person name="Takada K."/>
            <person name="Gernert C."/>
            <person name="Steffens U.A."/>
            <person name="Heycke N."/>
            <person name="Schmitt S."/>
            <person name="Rinke C."/>
            <person name="Helfrich E.J."/>
            <person name="Brachmann A.O."/>
            <person name="Gurgui C."/>
            <person name="Wakimoto T."/>
            <person name="Kracht M."/>
            <person name="Crusemann M."/>
            <person name="Hentschel U."/>
            <person name="Abe I."/>
            <person name="Matsunaga S."/>
            <person name="Kalinowski J."/>
            <person name="Takeyama H."/>
            <person name="Piel J."/>
        </authorList>
    </citation>
    <scope>NUCLEOTIDE SEQUENCE [LARGE SCALE GENOMIC DNA]</scope>
    <source>
        <strain evidence="2">TSY1</strain>
    </source>
</reference>
<comment type="caution">
    <text evidence="1">The sequence shown here is derived from an EMBL/GenBank/DDBJ whole genome shotgun (WGS) entry which is preliminary data.</text>
</comment>
<organism evidence="1 2">
    <name type="scientific">Entotheonella factor</name>
    <dbReference type="NCBI Taxonomy" id="1429438"/>
    <lineage>
        <taxon>Bacteria</taxon>
        <taxon>Pseudomonadati</taxon>
        <taxon>Nitrospinota/Tectimicrobiota group</taxon>
        <taxon>Candidatus Tectimicrobiota</taxon>
        <taxon>Candidatus Entotheonellia</taxon>
        <taxon>Candidatus Entotheonellales</taxon>
        <taxon>Candidatus Entotheonellaceae</taxon>
        <taxon>Candidatus Entotheonella</taxon>
    </lineage>
</organism>
<name>W4LBD1_ENTF1</name>
<accession>W4LBD1</accession>
<evidence type="ECO:0000313" key="2">
    <source>
        <dbReference type="Proteomes" id="UP000019141"/>
    </source>
</evidence>
<dbReference type="HOGENOM" id="CLU_1537268_0_0_7"/>
<protein>
    <submittedName>
        <fullName evidence="1">Uncharacterized protein</fullName>
    </submittedName>
</protein>
<gene>
    <name evidence="1" type="ORF">ETSY1_30890</name>
</gene>
<keyword evidence="2" id="KW-1185">Reference proteome</keyword>